<proteinExistence type="inferred from homology"/>
<evidence type="ECO:0000313" key="6">
    <source>
        <dbReference type="EMBL" id="OSX94070.1"/>
    </source>
</evidence>
<sequence>MKNNRNIMLKLNEKGGWDMEQLQIGNIKVTWLKGGNTHLDGGAMFGVVPKILWSRKYKHNDTNHIYLRTDPLLLQTKEGNILIDSGIGNGKLNEKMKRNQGVTEESSVKESLEKLGLHTEDIHYVLMTHLHFDHASGLTKWEGNHLVPAFPNATIYVSETEWNEMKNPNVRSRNTYWKENWEPIVDKIVTFRKEIEITDEIKMVHTGGHSDGHAVVVLESQGETMLHLADILPTHAHQNVLWVMAYDDYPMTSIEHKQKWMKYGAEKEAWFTFYHDAYYRAVKWNEEGHIVEKIERQTNIEA</sequence>
<dbReference type="InterPro" id="IPR001279">
    <property type="entry name" value="Metallo-B-lactamas"/>
</dbReference>
<reference evidence="6 7" key="1">
    <citation type="submission" date="2016-12" db="EMBL/GenBank/DDBJ databases">
        <title>Genome Sequences of Twelve Sporeforming Bacillus Species Isolated from Foods.</title>
        <authorList>
            <person name="De Jong A."/>
            <person name="Holsappel S."/>
            <person name="Kuipers O.P."/>
        </authorList>
    </citation>
    <scope>NUCLEOTIDE SEQUENCE [LARGE SCALE GENOMIC DNA]</scope>
    <source>
        <strain evidence="6 7">S3E15</strain>
    </source>
</reference>
<dbReference type="AlphaFoldDB" id="A0AAP8BFZ7"/>
<dbReference type="SUPFAM" id="SSF56281">
    <property type="entry name" value="Metallo-hydrolase/oxidoreductase"/>
    <property type="match status" value="1"/>
</dbReference>
<keyword evidence="2" id="KW-0479">Metal-binding</keyword>
<evidence type="ECO:0000256" key="1">
    <source>
        <dbReference type="ARBA" id="ARBA00007749"/>
    </source>
</evidence>
<dbReference type="SMART" id="SM00849">
    <property type="entry name" value="Lactamase_B"/>
    <property type="match status" value="1"/>
</dbReference>
<dbReference type="InterPro" id="IPR051013">
    <property type="entry name" value="MBL_superfamily_lactonases"/>
</dbReference>
<keyword evidence="3" id="KW-0378">Hydrolase</keyword>
<name>A0AAP8BFZ7_BACMY</name>
<evidence type="ECO:0000256" key="2">
    <source>
        <dbReference type="ARBA" id="ARBA00022723"/>
    </source>
</evidence>
<dbReference type="Gene3D" id="3.60.15.10">
    <property type="entry name" value="Ribonuclease Z/Hydroxyacylglutathione hydrolase-like"/>
    <property type="match status" value="1"/>
</dbReference>
<evidence type="ECO:0000259" key="5">
    <source>
        <dbReference type="SMART" id="SM00849"/>
    </source>
</evidence>
<comment type="similarity">
    <text evidence="1">Belongs to the metallo-beta-lactamase superfamily.</text>
</comment>
<accession>A0AAP8BFZ7</accession>
<dbReference type="GO" id="GO:0046872">
    <property type="term" value="F:metal ion binding"/>
    <property type="evidence" value="ECO:0007669"/>
    <property type="project" value="UniProtKB-KW"/>
</dbReference>
<dbReference type="EMBL" id="MRWU01000004">
    <property type="protein sequence ID" value="OSX94070.1"/>
    <property type="molecule type" value="Genomic_DNA"/>
</dbReference>
<gene>
    <name evidence="6" type="ORF">S3E15_04169</name>
</gene>
<dbReference type="GO" id="GO:0016787">
    <property type="term" value="F:hydrolase activity"/>
    <property type="evidence" value="ECO:0007669"/>
    <property type="project" value="UniProtKB-KW"/>
</dbReference>
<dbReference type="CDD" id="cd07728">
    <property type="entry name" value="YtnP-like_MBL-fold"/>
    <property type="match status" value="1"/>
</dbReference>
<organism evidence="6 7">
    <name type="scientific">Bacillus mycoides</name>
    <dbReference type="NCBI Taxonomy" id="1405"/>
    <lineage>
        <taxon>Bacteria</taxon>
        <taxon>Bacillati</taxon>
        <taxon>Bacillota</taxon>
        <taxon>Bacilli</taxon>
        <taxon>Bacillales</taxon>
        <taxon>Bacillaceae</taxon>
        <taxon>Bacillus</taxon>
        <taxon>Bacillus cereus group</taxon>
    </lineage>
</organism>
<dbReference type="PANTHER" id="PTHR42978:SF6">
    <property type="entry name" value="QUORUM-QUENCHING LACTONASE YTNP-RELATED"/>
    <property type="match status" value="1"/>
</dbReference>
<feature type="domain" description="Metallo-beta-lactamase" evidence="5">
    <location>
        <begin position="68"/>
        <end position="275"/>
    </location>
</feature>
<dbReference type="InterPro" id="IPR036866">
    <property type="entry name" value="RibonucZ/Hydroxyglut_hydro"/>
</dbReference>
<dbReference type="PANTHER" id="PTHR42978">
    <property type="entry name" value="QUORUM-QUENCHING LACTONASE YTNP-RELATED-RELATED"/>
    <property type="match status" value="1"/>
</dbReference>
<evidence type="ECO:0000256" key="3">
    <source>
        <dbReference type="ARBA" id="ARBA00022801"/>
    </source>
</evidence>
<evidence type="ECO:0000313" key="7">
    <source>
        <dbReference type="Proteomes" id="UP000194131"/>
    </source>
</evidence>
<protein>
    <recommendedName>
        <fullName evidence="5">Metallo-beta-lactamase domain-containing protein</fullName>
    </recommendedName>
</protein>
<dbReference type="Proteomes" id="UP000194131">
    <property type="component" value="Unassembled WGS sequence"/>
</dbReference>
<comment type="caution">
    <text evidence="6">The sequence shown here is derived from an EMBL/GenBank/DDBJ whole genome shotgun (WGS) entry which is preliminary data.</text>
</comment>
<keyword evidence="4" id="KW-0862">Zinc</keyword>
<evidence type="ECO:0000256" key="4">
    <source>
        <dbReference type="ARBA" id="ARBA00022833"/>
    </source>
</evidence>
<dbReference type="Pfam" id="PF00753">
    <property type="entry name" value="Lactamase_B"/>
    <property type="match status" value="1"/>
</dbReference>